<sequence>MKAILLSVFMMGIALTVDAQATVKANFAKNDTTIYKEVMQMDVSLPMGQGNKKVEVIKETRYVVLDKTATGYKIEYTVTDLTIKGDEDVAEQAQIAGNQYVKGAKMILQTNAEGRVEKILNLNEVATQGSKNAIAEIEEEYKKNPMIEQVLPKSKALMAISQQFEEKALIDNLNENTFFGYYGKNLKTIGKEDIIRKGMKLTATYAVANNSDNTVVTMNVKSNMTENDVKKMMIDQMQKMGMGEEVTSQIEANWGQFKSMGMANISATGTDYLTFLPNGWLQNTTGTANTKVMGMDMKFDTKCEISYKNWK</sequence>
<protein>
    <recommendedName>
        <fullName evidence="4">DUF4412 domain-containing protein</fullName>
    </recommendedName>
</protein>
<evidence type="ECO:0000313" key="3">
    <source>
        <dbReference type="Proteomes" id="UP000771736"/>
    </source>
</evidence>
<dbReference type="EMBL" id="JABZSJ010000001">
    <property type="protein sequence ID" value="MBF1383250.1"/>
    <property type="molecule type" value="Genomic_DNA"/>
</dbReference>
<proteinExistence type="predicted"/>
<dbReference type="RefSeq" id="WP_273158005.1">
    <property type="nucleotide sequence ID" value="NZ_CALCFI010000024.1"/>
</dbReference>
<keyword evidence="1" id="KW-0732">Signal</keyword>
<feature type="chain" id="PRO_5037748374" description="DUF4412 domain-containing protein" evidence="1">
    <location>
        <begin position="22"/>
        <end position="311"/>
    </location>
</feature>
<evidence type="ECO:0008006" key="4">
    <source>
        <dbReference type="Google" id="ProtNLM"/>
    </source>
</evidence>
<reference evidence="2" key="1">
    <citation type="submission" date="2020-04" db="EMBL/GenBank/DDBJ databases">
        <title>Deep metagenomics examines the oral microbiome during advanced dental caries in children, revealing novel taxa and co-occurrences with host molecules.</title>
        <authorList>
            <person name="Baker J.L."/>
            <person name="Morton J.T."/>
            <person name="Dinis M."/>
            <person name="Alvarez R."/>
            <person name="Tran N.C."/>
            <person name="Knight R."/>
            <person name="Edlund A."/>
        </authorList>
    </citation>
    <scope>NUCLEOTIDE SEQUENCE</scope>
    <source>
        <strain evidence="2">JCVI_44_bin.5</strain>
    </source>
</reference>
<accession>A0A930HK43</accession>
<evidence type="ECO:0000256" key="1">
    <source>
        <dbReference type="SAM" id="SignalP"/>
    </source>
</evidence>
<comment type="caution">
    <text evidence="2">The sequence shown here is derived from an EMBL/GenBank/DDBJ whole genome shotgun (WGS) entry which is preliminary data.</text>
</comment>
<feature type="signal peptide" evidence="1">
    <location>
        <begin position="1"/>
        <end position="21"/>
    </location>
</feature>
<name>A0A930HK43_9BACT</name>
<dbReference type="AlphaFoldDB" id="A0A930HK43"/>
<gene>
    <name evidence="2" type="ORF">HXN26_00095</name>
</gene>
<evidence type="ECO:0000313" key="2">
    <source>
        <dbReference type="EMBL" id="MBF1383250.1"/>
    </source>
</evidence>
<dbReference type="Proteomes" id="UP000771736">
    <property type="component" value="Unassembled WGS sequence"/>
</dbReference>
<organism evidence="2 3">
    <name type="scientific">Prevotella aurantiaca</name>
    <dbReference type="NCBI Taxonomy" id="596085"/>
    <lineage>
        <taxon>Bacteria</taxon>
        <taxon>Pseudomonadati</taxon>
        <taxon>Bacteroidota</taxon>
        <taxon>Bacteroidia</taxon>
        <taxon>Bacteroidales</taxon>
        <taxon>Prevotellaceae</taxon>
        <taxon>Prevotella</taxon>
    </lineage>
</organism>